<evidence type="ECO:0000313" key="1">
    <source>
        <dbReference type="EMBL" id="RDU22209.1"/>
    </source>
</evidence>
<organism evidence="1 2">
    <name type="scientific">Anaerosacchariphilus polymeriproducens</name>
    <dbReference type="NCBI Taxonomy" id="1812858"/>
    <lineage>
        <taxon>Bacteria</taxon>
        <taxon>Bacillati</taxon>
        <taxon>Bacillota</taxon>
        <taxon>Clostridia</taxon>
        <taxon>Lachnospirales</taxon>
        <taxon>Lachnospiraceae</taxon>
        <taxon>Anaerosacchariphilus</taxon>
    </lineage>
</organism>
<proteinExistence type="predicted"/>
<protein>
    <recommendedName>
        <fullName evidence="3">Phage tail protein</fullName>
    </recommendedName>
</protein>
<dbReference type="OrthoDB" id="2863311at2"/>
<dbReference type="RefSeq" id="WP_115483390.1">
    <property type="nucleotide sequence ID" value="NZ_QRCT01000050.1"/>
</dbReference>
<comment type="caution">
    <text evidence="1">The sequence shown here is derived from an EMBL/GenBank/DDBJ whole genome shotgun (WGS) entry which is preliminary data.</text>
</comment>
<dbReference type="AlphaFoldDB" id="A0A371ARK7"/>
<name>A0A371ARK7_9FIRM</name>
<dbReference type="Proteomes" id="UP000255036">
    <property type="component" value="Unassembled WGS sequence"/>
</dbReference>
<reference evidence="1 2" key="1">
    <citation type="submission" date="2018-07" db="EMBL/GenBank/DDBJ databases">
        <title>Anaerosacharophilus polymeroproducens gen. nov. sp. nov., an anaerobic bacterium isolated from salt field.</title>
        <authorList>
            <person name="Kim W."/>
            <person name="Yang S.-H."/>
            <person name="Oh J."/>
            <person name="Lee J.-H."/>
            <person name="Kwon K.K."/>
        </authorList>
    </citation>
    <scope>NUCLEOTIDE SEQUENCE [LARGE SCALE GENOMIC DNA]</scope>
    <source>
        <strain evidence="1 2">MCWD5</strain>
    </source>
</reference>
<sequence>MIFSDFELVTMGMKFLGETAYESTDCVGSCEESLNSKTVSKKCRGIEVKTRTKGTGTGELKISAHYPYDVRTTSLGMALADLKAGVMAYGQNSVHKVFSTVMLVEDEDGNQKLKAYPNCVVKEAPSIKIENGSEEVSEVEMTISFMPDEHGNGMYEAIVSQLTDETVKTTWMTAFTPELVRVQSV</sequence>
<evidence type="ECO:0008006" key="3">
    <source>
        <dbReference type="Google" id="ProtNLM"/>
    </source>
</evidence>
<keyword evidence="2" id="KW-1185">Reference proteome</keyword>
<evidence type="ECO:0000313" key="2">
    <source>
        <dbReference type="Proteomes" id="UP000255036"/>
    </source>
</evidence>
<gene>
    <name evidence="1" type="ORF">DWV06_16930</name>
</gene>
<dbReference type="EMBL" id="QRCT01000050">
    <property type="protein sequence ID" value="RDU22209.1"/>
    <property type="molecule type" value="Genomic_DNA"/>
</dbReference>
<accession>A0A371ARK7</accession>